<reference evidence="2" key="1">
    <citation type="submission" date="2017-10" db="EMBL/GenBank/DDBJ databases">
        <title>Rapid genome shrinkage in a self-fertile nematode reveals novel sperm competition proteins.</title>
        <authorList>
            <person name="Yin D."/>
            <person name="Schwarz E.M."/>
            <person name="Thomas C.G."/>
            <person name="Felde R.L."/>
            <person name="Korf I.F."/>
            <person name="Cutter A.D."/>
            <person name="Schartner C.M."/>
            <person name="Ralston E.J."/>
            <person name="Meyer B.J."/>
            <person name="Haag E.S."/>
        </authorList>
    </citation>
    <scope>NUCLEOTIDE SEQUENCE [LARGE SCALE GENOMIC DNA]</scope>
    <source>
        <strain evidence="2">JU1422</strain>
    </source>
</reference>
<evidence type="ECO:0000313" key="2">
    <source>
        <dbReference type="Proteomes" id="UP000230233"/>
    </source>
</evidence>
<gene>
    <name evidence="1" type="ORF">B9Z55_027970</name>
</gene>
<dbReference type="AlphaFoldDB" id="A0A2G5SDZ7"/>
<protein>
    <submittedName>
        <fullName evidence="1">Uncharacterized protein</fullName>
    </submittedName>
</protein>
<accession>A0A2G5SDZ7</accession>
<keyword evidence="2" id="KW-1185">Reference proteome</keyword>
<dbReference type="EMBL" id="PDUG01000015">
    <property type="protein sequence ID" value="PIC13091.1"/>
    <property type="molecule type" value="Genomic_DNA"/>
</dbReference>
<evidence type="ECO:0000313" key="1">
    <source>
        <dbReference type="EMBL" id="PIC13091.1"/>
    </source>
</evidence>
<dbReference type="Proteomes" id="UP000230233">
    <property type="component" value="Unassembled WGS sequence"/>
</dbReference>
<comment type="caution">
    <text evidence="1">The sequence shown here is derived from an EMBL/GenBank/DDBJ whole genome shotgun (WGS) entry which is preliminary data.</text>
</comment>
<proteinExistence type="predicted"/>
<dbReference type="STRING" id="1611254.A0A2G5SDZ7"/>
<organism evidence="1 2">
    <name type="scientific">Caenorhabditis nigoni</name>
    <dbReference type="NCBI Taxonomy" id="1611254"/>
    <lineage>
        <taxon>Eukaryota</taxon>
        <taxon>Metazoa</taxon>
        <taxon>Ecdysozoa</taxon>
        <taxon>Nematoda</taxon>
        <taxon>Chromadorea</taxon>
        <taxon>Rhabditida</taxon>
        <taxon>Rhabditina</taxon>
        <taxon>Rhabditomorpha</taxon>
        <taxon>Rhabditoidea</taxon>
        <taxon>Rhabditidae</taxon>
        <taxon>Peloderinae</taxon>
        <taxon>Caenorhabditis</taxon>
    </lineage>
</organism>
<name>A0A2G5SDZ7_9PELO</name>
<sequence>MIALDSVDVFQIWDTVGSAFAEQYGYEASEDEIRQMTSLRSILYIDVLWSSSSFEFLNFRRRKLCQRKLYGMVEYDNGIFLKTHVIAGGGGNDNLVGKHHLKSLNTLRDIQILLKKSRVSCKDVRRILSLLENIRLQSIRSSSIKWINAFGWNNEAMRTTVPEQNPRSSRYFYQRTRFDSIIHNFAGGYLLDQVIDEWESMSKMKNFDFLKIPVVSENNNASTPFPLSLGYSATIVTKENV</sequence>